<reference evidence="1 2" key="1">
    <citation type="journal article" date="2018" name="Plant Biotechnol. Rep.">
        <title>Diversity and antifungal activity of endophytic bacteria associated with Panax ginseng seedlings.</title>
        <authorList>
            <person name="Park J.M."/>
            <person name="Hong C.E."/>
            <person name="Jo S.H."/>
        </authorList>
    </citation>
    <scope>NUCLEOTIDE SEQUENCE [LARGE SCALE GENOMIC DNA]</scope>
    <source>
        <strain evidence="1 2">PgKB38</strain>
    </source>
</reference>
<name>A0A5M9J454_9PSED</name>
<dbReference type="AlphaFoldDB" id="A0A5M9J454"/>
<proteinExistence type="predicted"/>
<evidence type="ECO:0000313" key="1">
    <source>
        <dbReference type="EMBL" id="KAA8562919.1"/>
    </source>
</evidence>
<accession>A0A5M9J454</accession>
<gene>
    <name evidence="1" type="ORF">FX985_02986</name>
</gene>
<comment type="caution">
    <text evidence="1">The sequence shown here is derived from an EMBL/GenBank/DDBJ whole genome shotgun (WGS) entry which is preliminary data.</text>
</comment>
<organism evidence="1 2">
    <name type="scientific">Pseudomonas extremaustralis</name>
    <dbReference type="NCBI Taxonomy" id="359110"/>
    <lineage>
        <taxon>Bacteria</taxon>
        <taxon>Pseudomonadati</taxon>
        <taxon>Pseudomonadota</taxon>
        <taxon>Gammaproteobacteria</taxon>
        <taxon>Pseudomonadales</taxon>
        <taxon>Pseudomonadaceae</taxon>
        <taxon>Pseudomonas</taxon>
    </lineage>
</organism>
<dbReference type="EMBL" id="VTFH01000001">
    <property type="protein sequence ID" value="KAA8562919.1"/>
    <property type="molecule type" value="Genomic_DNA"/>
</dbReference>
<sequence>MPLPGMQYWFSPSVDAGQTIHGYNARLDRDKPD</sequence>
<protein>
    <submittedName>
        <fullName evidence="1">Uncharacterized protein</fullName>
    </submittedName>
</protein>
<evidence type="ECO:0000313" key="2">
    <source>
        <dbReference type="Proteomes" id="UP000323425"/>
    </source>
</evidence>
<dbReference type="Proteomes" id="UP000323425">
    <property type="component" value="Unassembled WGS sequence"/>
</dbReference>